<organism evidence="6 7">
    <name type="scientific">Desulforamulus aquiferis</name>
    <dbReference type="NCBI Taxonomy" id="1397668"/>
    <lineage>
        <taxon>Bacteria</taxon>
        <taxon>Bacillati</taxon>
        <taxon>Bacillota</taxon>
        <taxon>Clostridia</taxon>
        <taxon>Eubacteriales</taxon>
        <taxon>Peptococcaceae</taxon>
        <taxon>Desulforamulus</taxon>
    </lineage>
</organism>
<evidence type="ECO:0000256" key="3">
    <source>
        <dbReference type="ARBA" id="ARBA00023004"/>
    </source>
</evidence>
<dbReference type="Pfam" id="PF04055">
    <property type="entry name" value="Radical_SAM"/>
    <property type="match status" value="1"/>
</dbReference>
<dbReference type="SFLD" id="SFLDS00029">
    <property type="entry name" value="Radical_SAM"/>
    <property type="match status" value="1"/>
</dbReference>
<keyword evidence="3" id="KW-0408">Iron</keyword>
<name>A0AAW7ZD77_9FIRM</name>
<dbReference type="InterPro" id="IPR023885">
    <property type="entry name" value="4Fe4S-binding_SPASM_dom"/>
</dbReference>
<evidence type="ECO:0000256" key="4">
    <source>
        <dbReference type="ARBA" id="ARBA00023014"/>
    </source>
</evidence>
<dbReference type="SFLD" id="SFLDG01067">
    <property type="entry name" value="SPASM/twitch_domain_containing"/>
    <property type="match status" value="1"/>
</dbReference>
<proteinExistence type="predicted"/>
<evidence type="ECO:0000313" key="7">
    <source>
        <dbReference type="Proteomes" id="UP001172911"/>
    </source>
</evidence>
<keyword evidence="4" id="KW-0411">Iron-sulfur</keyword>
<dbReference type="EMBL" id="JARPTC010000007">
    <property type="protein sequence ID" value="MDO7786735.1"/>
    <property type="molecule type" value="Genomic_DNA"/>
</dbReference>
<dbReference type="PANTHER" id="PTHR11228:SF7">
    <property type="entry name" value="PQQA PEPTIDE CYCLASE"/>
    <property type="match status" value="1"/>
</dbReference>
<dbReference type="InterPro" id="IPR013785">
    <property type="entry name" value="Aldolase_TIM"/>
</dbReference>
<dbReference type="InterPro" id="IPR058240">
    <property type="entry name" value="rSAM_sf"/>
</dbReference>
<keyword evidence="7" id="KW-1185">Reference proteome</keyword>
<protein>
    <submittedName>
        <fullName evidence="6">Radical SAM protein</fullName>
    </submittedName>
</protein>
<sequence length="468" mass="53114">MGSCYARLKKEWLLRGWSDLPWALVNWRNGDFRELAKDAFYVAQSCDGVTDFESMAFLPRHTAILDKLIAEGVAEECKFGETLEYGQAYRKADNPMIRGLLWSITGLCNMKCRHCFMEASSQRFGDFSIDEIWDLINQFEQANVSEIAITGGEPFMRKELPEILETLTLKKIGLAEIFTNGMLVTDKILETIKLSGNRPFFKISFDGCGTHDYMRGVVDSEVMVIEGIKRVKAWGFPFTIITSVDRITQINLMETYDLMKELEVDEWWLAPPVEVGHWRDSDSNVSLEDMVDLCTRLLQRWLADDRPFNIKLWRFGLFRRAENGENLNIQSSITPDSWNCAGTHSRPYLLPDGTLLPCGGYTGTSLLEKMPNLKKQSLSQAWTNSALRHICDLKKRDVLAHNKGCDGCQYFAACGSGCRVIALGEKGDLLAKDPVACLLFKGGYIERLQELAKQANYNDQQKNVISQE</sequence>
<dbReference type="SUPFAM" id="SSF102114">
    <property type="entry name" value="Radical SAM enzymes"/>
    <property type="match status" value="1"/>
</dbReference>
<dbReference type="InterPro" id="IPR007197">
    <property type="entry name" value="rSAM"/>
</dbReference>
<dbReference type="GO" id="GO:0051536">
    <property type="term" value="F:iron-sulfur cluster binding"/>
    <property type="evidence" value="ECO:0007669"/>
    <property type="project" value="UniProtKB-KW"/>
</dbReference>
<evidence type="ECO:0000256" key="2">
    <source>
        <dbReference type="ARBA" id="ARBA00022723"/>
    </source>
</evidence>
<dbReference type="PROSITE" id="PS51918">
    <property type="entry name" value="RADICAL_SAM"/>
    <property type="match status" value="1"/>
</dbReference>
<dbReference type="SFLD" id="SFLDG01386">
    <property type="entry name" value="main_SPASM_domain-containing"/>
    <property type="match status" value="1"/>
</dbReference>
<dbReference type="RefSeq" id="WP_304541823.1">
    <property type="nucleotide sequence ID" value="NZ_JARPTC010000007.1"/>
</dbReference>
<feature type="domain" description="Radical SAM core" evidence="5">
    <location>
        <begin position="92"/>
        <end position="304"/>
    </location>
</feature>
<reference evidence="6" key="2">
    <citation type="submission" date="2023-03" db="EMBL/GenBank/DDBJ databases">
        <authorList>
            <person name="Zhang Z."/>
        </authorList>
    </citation>
    <scope>NUCLEOTIDE SEQUENCE</scope>
    <source>
        <strain evidence="6">DSA</strain>
    </source>
</reference>
<evidence type="ECO:0000313" key="6">
    <source>
        <dbReference type="EMBL" id="MDO7786735.1"/>
    </source>
</evidence>
<comment type="caution">
    <text evidence="6">The sequence shown here is derived from an EMBL/GenBank/DDBJ whole genome shotgun (WGS) entry which is preliminary data.</text>
</comment>
<evidence type="ECO:0000256" key="1">
    <source>
        <dbReference type="ARBA" id="ARBA00022691"/>
    </source>
</evidence>
<gene>
    <name evidence="6" type="ORF">P6N53_05805</name>
</gene>
<dbReference type="CDD" id="cd01335">
    <property type="entry name" value="Radical_SAM"/>
    <property type="match status" value="1"/>
</dbReference>
<accession>A0AAW7ZD77</accession>
<dbReference type="GO" id="GO:0046872">
    <property type="term" value="F:metal ion binding"/>
    <property type="evidence" value="ECO:0007669"/>
    <property type="project" value="UniProtKB-KW"/>
</dbReference>
<evidence type="ECO:0000259" key="5">
    <source>
        <dbReference type="PROSITE" id="PS51918"/>
    </source>
</evidence>
<reference evidence="6" key="1">
    <citation type="journal article" date="2023" name="J. Hazard. Mater.">
        <title>Anaerobic biodegradation of pyrene and benzo[a]pyrene by a new sulfate-reducing Desulforamulus aquiferis strain DSA.</title>
        <authorList>
            <person name="Zhang Z."/>
            <person name="Sun J."/>
            <person name="Gong X."/>
            <person name="Wang C."/>
            <person name="Wang H."/>
        </authorList>
    </citation>
    <scope>NUCLEOTIDE SEQUENCE</scope>
    <source>
        <strain evidence="6">DSA</strain>
    </source>
</reference>
<dbReference type="AlphaFoldDB" id="A0AAW7ZD77"/>
<keyword evidence="1" id="KW-0949">S-adenosyl-L-methionine</keyword>
<dbReference type="PANTHER" id="PTHR11228">
    <property type="entry name" value="RADICAL SAM DOMAIN PROTEIN"/>
    <property type="match status" value="1"/>
</dbReference>
<dbReference type="GO" id="GO:0003824">
    <property type="term" value="F:catalytic activity"/>
    <property type="evidence" value="ECO:0007669"/>
    <property type="project" value="InterPro"/>
</dbReference>
<dbReference type="InterPro" id="IPR050377">
    <property type="entry name" value="Radical_SAM_PqqE_MftC-like"/>
</dbReference>
<dbReference type="Proteomes" id="UP001172911">
    <property type="component" value="Unassembled WGS sequence"/>
</dbReference>
<dbReference type="Gene3D" id="3.20.20.70">
    <property type="entry name" value="Aldolase class I"/>
    <property type="match status" value="1"/>
</dbReference>
<dbReference type="NCBIfam" id="TIGR04085">
    <property type="entry name" value="rSAM_more_4Fe4S"/>
    <property type="match status" value="1"/>
</dbReference>
<keyword evidence="2" id="KW-0479">Metal-binding</keyword>